<dbReference type="AlphaFoldDB" id="A0A6A6IQS4"/>
<reference evidence="2" key="1">
    <citation type="journal article" date="2020" name="Stud. Mycol.">
        <title>101 Dothideomycetes genomes: a test case for predicting lifestyles and emergence of pathogens.</title>
        <authorList>
            <person name="Haridas S."/>
            <person name="Albert R."/>
            <person name="Binder M."/>
            <person name="Bloem J."/>
            <person name="Labutti K."/>
            <person name="Salamov A."/>
            <person name="Andreopoulos B."/>
            <person name="Baker S."/>
            <person name="Barry K."/>
            <person name="Bills G."/>
            <person name="Bluhm B."/>
            <person name="Cannon C."/>
            <person name="Castanera R."/>
            <person name="Culley D."/>
            <person name="Daum C."/>
            <person name="Ezra D."/>
            <person name="Gonzalez J."/>
            <person name="Henrissat B."/>
            <person name="Kuo A."/>
            <person name="Liang C."/>
            <person name="Lipzen A."/>
            <person name="Lutzoni F."/>
            <person name="Magnuson J."/>
            <person name="Mondo S."/>
            <person name="Nolan M."/>
            <person name="Ohm R."/>
            <person name="Pangilinan J."/>
            <person name="Park H.-J."/>
            <person name="Ramirez L."/>
            <person name="Alfaro M."/>
            <person name="Sun H."/>
            <person name="Tritt A."/>
            <person name="Yoshinaga Y."/>
            <person name="Zwiers L.-H."/>
            <person name="Turgeon B."/>
            <person name="Goodwin S."/>
            <person name="Spatafora J."/>
            <person name="Crous P."/>
            <person name="Grigoriev I."/>
        </authorList>
    </citation>
    <scope>NUCLEOTIDE SEQUENCE</scope>
    <source>
        <strain evidence="2">CBS 122368</strain>
    </source>
</reference>
<feature type="region of interest" description="Disordered" evidence="1">
    <location>
        <begin position="965"/>
        <end position="998"/>
    </location>
</feature>
<feature type="compositionally biased region" description="Basic and acidic residues" evidence="1">
    <location>
        <begin position="965"/>
        <end position="974"/>
    </location>
</feature>
<accession>A0A6A6IQS4</accession>
<organism evidence="2 3">
    <name type="scientific">Trematosphaeria pertusa</name>
    <dbReference type="NCBI Taxonomy" id="390896"/>
    <lineage>
        <taxon>Eukaryota</taxon>
        <taxon>Fungi</taxon>
        <taxon>Dikarya</taxon>
        <taxon>Ascomycota</taxon>
        <taxon>Pezizomycotina</taxon>
        <taxon>Dothideomycetes</taxon>
        <taxon>Pleosporomycetidae</taxon>
        <taxon>Pleosporales</taxon>
        <taxon>Massarineae</taxon>
        <taxon>Trematosphaeriaceae</taxon>
        <taxon>Trematosphaeria</taxon>
    </lineage>
</organism>
<dbReference type="GeneID" id="54581370"/>
<dbReference type="RefSeq" id="XP_033687909.1">
    <property type="nucleotide sequence ID" value="XM_033828040.1"/>
</dbReference>
<name>A0A6A6IQS4_9PLEO</name>
<evidence type="ECO:0000256" key="1">
    <source>
        <dbReference type="SAM" id="MobiDB-lite"/>
    </source>
</evidence>
<evidence type="ECO:0000313" key="2">
    <source>
        <dbReference type="EMBL" id="KAF2252905.1"/>
    </source>
</evidence>
<protein>
    <submittedName>
        <fullName evidence="2">Uncharacterized protein</fullName>
    </submittedName>
</protein>
<dbReference type="Proteomes" id="UP000800094">
    <property type="component" value="Unassembled WGS sequence"/>
</dbReference>
<sequence length="1034" mass="115459">MNLPQIKGSINTNTVESNNAIVQNQFNVCLFNLRVEPPSEYLDVGLFLSRRRKDDADDGQSHLTAAQLGILFGGLVPKVPNLIRAYGLRCSEIANSPTFNPKGTSQHGFFANEIGADGTAVWAAATSGDSAIAVHLLGCMLSRMWDPPEAISIWMQLIAERKQILASSGNPLEYAAAKSISLTREQIASWHTSIQAWRRTADEANARRQNQLLLIINNLGIPVNTKLCLIDSVVDAWRTSMVTVDRLVSGQPQSVQTGAPLLGLAAWHLYPNMIIFGHGRSYRATEVLQDDPHIERGGVLTLGIQDIRRSGDGIYWSLPLAYLRYYGQPVQTEARLSSRTSRASFNELVYIALGSLMRRWLADANDIDYAAKLLVKLSEYIDISGRLRRDGAWLSLIACAASGFLTSEPEAKAERLQLIKCGRRRFPLFVDDPATDTIFGLSSPKTLLRLLPGNAAKVALLRHVARDFSDHRTLMVIQCKCGNPRSLWELASVEQFGSKSKRALEDPPEDGCNAPRRYIRWLNRMHRDLDQNDVQPDSDSLRLEAPIPWFYAPNGYHWQTPPQAFYATLLEEECGNSDWRCAKGVTIRSILAFGDPDIAALYCISIHYWTSFSPNIAPRLVGGPTYRLLPNIFVIRHVLRALEEELPSREFLFEYLDEGRFSGKILTSLKALQTASVLYGELHNATVELKAAEQPLHEHQWIPQDNSGHRHYPFAGFKLNREQMFACISKFESGTFNFPPSAMNGVLAISSGNSIYVASCLLQDPCHRRPSKTVERVVGNLGKTGMALLVCPVVPQVRSLSDDVRLVNHHPFDGSEEDSFRDTGLHLSYTEWQLPIDVGARGKRDVEAYYIEAAIGVYDRGKWVADLNILDVFRHRLSQIIPVCTQHHERPAPIEETSKFVTIDSWEELLDSPTEIGVVRARGNWQARLAAAALSIQQGHETRVVPEKTCWSCCLALEKISPDSKKEEETHGYDGDMFGSVPFDSDGNGSDSDTDEIVDMAARKRSCKGHVRESSDADRVRNSQSLNRNIVYIL</sequence>
<dbReference type="OrthoDB" id="5354164at2759"/>
<evidence type="ECO:0000313" key="3">
    <source>
        <dbReference type="Proteomes" id="UP000800094"/>
    </source>
</evidence>
<dbReference type="EMBL" id="ML987191">
    <property type="protein sequence ID" value="KAF2252905.1"/>
    <property type="molecule type" value="Genomic_DNA"/>
</dbReference>
<gene>
    <name evidence="2" type="ORF">BU26DRAFT_515325</name>
</gene>
<keyword evidence="3" id="KW-1185">Reference proteome</keyword>
<proteinExistence type="predicted"/>